<dbReference type="RefSeq" id="XP_010256318.1">
    <property type="nucleotide sequence ID" value="XM_010258016.2"/>
</dbReference>
<keyword evidence="1" id="KW-1133">Transmembrane helix</keyword>
<dbReference type="GeneID" id="104596733"/>
<dbReference type="OMA" id="MQGSAMI"/>
<accession>A0A1U7ZVT3</accession>
<gene>
    <name evidence="3" type="primary">LOC104596733</name>
</gene>
<protein>
    <submittedName>
        <fullName evidence="3">Uncharacterized protein LOC104596733</fullName>
    </submittedName>
</protein>
<keyword evidence="1" id="KW-0812">Transmembrane</keyword>
<dbReference type="OrthoDB" id="444029at2759"/>
<dbReference type="AlphaFoldDB" id="A0A1U7ZVT3"/>
<sequence>MWQMKPPPLRNLSRESPNSMALLPAASAAYSRKFDHSLPSFRPGIPRFSSAQKIAKIVAMAPKRKVNRYDENWQKQWYGAGIFAEGSEEVKVDIVKKLEKKKVLSNVEKAGLLSKAEELGFTLSSIERLGVLSKAEEFGLLSLIEKAASFSPATLASVALLFFVAAIAAVVLLPDDSAALVAVQAAVAGVLGVGAVGFYVGSIVLDGLQESD</sequence>
<dbReference type="Proteomes" id="UP000189703">
    <property type="component" value="Unplaced"/>
</dbReference>
<dbReference type="eggNOG" id="ENOG502RXMF">
    <property type="taxonomic scope" value="Eukaryota"/>
</dbReference>
<name>A0A1U7ZVT3_NELNU</name>
<dbReference type="InterPro" id="IPR009500">
    <property type="entry name" value="DUF1118"/>
</dbReference>
<dbReference type="InParanoid" id="A0A1U7ZVT3"/>
<evidence type="ECO:0000313" key="2">
    <source>
        <dbReference type="Proteomes" id="UP000189703"/>
    </source>
</evidence>
<keyword evidence="1" id="KW-0472">Membrane</keyword>
<dbReference type="KEGG" id="nnu:104596733"/>
<keyword evidence="2" id="KW-1185">Reference proteome</keyword>
<organism evidence="2 3">
    <name type="scientific">Nelumbo nucifera</name>
    <name type="common">Sacred lotus</name>
    <dbReference type="NCBI Taxonomy" id="4432"/>
    <lineage>
        <taxon>Eukaryota</taxon>
        <taxon>Viridiplantae</taxon>
        <taxon>Streptophyta</taxon>
        <taxon>Embryophyta</taxon>
        <taxon>Tracheophyta</taxon>
        <taxon>Spermatophyta</taxon>
        <taxon>Magnoliopsida</taxon>
        <taxon>Proteales</taxon>
        <taxon>Nelumbonaceae</taxon>
        <taxon>Nelumbo</taxon>
    </lineage>
</organism>
<evidence type="ECO:0000256" key="1">
    <source>
        <dbReference type="SAM" id="Phobius"/>
    </source>
</evidence>
<evidence type="ECO:0000313" key="3">
    <source>
        <dbReference type="RefSeq" id="XP_010256318.1"/>
    </source>
</evidence>
<reference evidence="3" key="1">
    <citation type="submission" date="2025-08" db="UniProtKB">
        <authorList>
            <consortium name="RefSeq"/>
        </authorList>
    </citation>
    <scope>IDENTIFICATION</scope>
</reference>
<dbReference type="Pfam" id="PF06549">
    <property type="entry name" value="DUF1118"/>
    <property type="match status" value="1"/>
</dbReference>
<proteinExistence type="predicted"/>
<feature type="transmembrane region" description="Helical" evidence="1">
    <location>
        <begin position="153"/>
        <end position="173"/>
    </location>
</feature>
<feature type="transmembrane region" description="Helical" evidence="1">
    <location>
        <begin position="179"/>
        <end position="205"/>
    </location>
</feature>